<feature type="region of interest" description="Disordered" evidence="1">
    <location>
        <begin position="1"/>
        <end position="20"/>
    </location>
</feature>
<name>A0A660LG97_9ACTN</name>
<reference evidence="2 3" key="1">
    <citation type="submission" date="2018-10" db="EMBL/GenBank/DDBJ databases">
        <title>Genomic Encyclopedia of Archaeal and Bacterial Type Strains, Phase II (KMG-II): from individual species to whole genera.</title>
        <authorList>
            <person name="Goeker M."/>
        </authorList>
    </citation>
    <scope>NUCLEOTIDE SEQUENCE [LARGE SCALE GENOMIC DNA]</scope>
    <source>
        <strain evidence="2 3">DSM 14954</strain>
    </source>
</reference>
<dbReference type="EMBL" id="RBIL01000001">
    <property type="protein sequence ID" value="RKQ93296.1"/>
    <property type="molecule type" value="Genomic_DNA"/>
</dbReference>
<sequence>MSGLADQQDGAAPPRPASRTRVMTIIAQDPAVQRDGRIVRAAATVPVDRLEPGPRSHRFHVVDYDGTSGVLHPAADLADPREPDPRPARWTYADRFAQASDEVLLGDFAFHAQNVYAIAARTLARLEFALGRRIEWEFRSHQLYLVPHAFVEANAFYSRDDCGLFFGYLPQPDGTTVHTCLSHDIVAHETTHAILDGLRPRFMEPGLPDQPGFHEALGDIVALLSVFSLPELIEFALTTEQDARNRVETGNDLTEQLAQGILFGVAEQFGSTTSGVRGSALRRSVKLDPNAAWLGDPGFQEPHRRGEILVAALTRGLVKMWTGRLAQLADRGAMSVRAAAEAGAKAAEHLLTMFIRALDYAPAVELEFDDVLDAMLVADAVVAPDDAHGYRDAVREAFGTYGIVQPTDRIVDVAAAPLYYDHVNATALRTNPDEVFRFVWQNLDALGLCPEYELEVAAVRPAVRIGPDGLLVEEVVADYVQVLDLTGTQAGERGIGLPHSVSGDTPIQIWGGGTLIFDQFGRLKFHQRKRLDDWDRQSRRVAYLAHRGLFDTRNRLGFSLGASRGLPFADLHAPDRGIEERW</sequence>
<evidence type="ECO:0000313" key="3">
    <source>
        <dbReference type="Proteomes" id="UP000278962"/>
    </source>
</evidence>
<accession>A0A660LG97</accession>
<keyword evidence="3" id="KW-1185">Reference proteome</keyword>
<dbReference type="AlphaFoldDB" id="A0A660LG97"/>
<dbReference type="SUPFAM" id="SSF55486">
    <property type="entry name" value="Metalloproteases ('zincins'), catalytic domain"/>
    <property type="match status" value="1"/>
</dbReference>
<organism evidence="2 3">
    <name type="scientific">Solirubrobacter pauli</name>
    <dbReference type="NCBI Taxonomy" id="166793"/>
    <lineage>
        <taxon>Bacteria</taxon>
        <taxon>Bacillati</taxon>
        <taxon>Actinomycetota</taxon>
        <taxon>Thermoleophilia</taxon>
        <taxon>Solirubrobacterales</taxon>
        <taxon>Solirubrobacteraceae</taxon>
        <taxon>Solirubrobacter</taxon>
    </lineage>
</organism>
<protein>
    <submittedName>
        <fullName evidence="2">Uncharacterized protein</fullName>
    </submittedName>
</protein>
<dbReference type="RefSeq" id="WP_170179129.1">
    <property type="nucleotide sequence ID" value="NZ_RBIL01000001.1"/>
</dbReference>
<proteinExistence type="predicted"/>
<evidence type="ECO:0000256" key="1">
    <source>
        <dbReference type="SAM" id="MobiDB-lite"/>
    </source>
</evidence>
<comment type="caution">
    <text evidence="2">The sequence shown here is derived from an EMBL/GenBank/DDBJ whole genome shotgun (WGS) entry which is preliminary data.</text>
</comment>
<dbReference type="CDD" id="cd09598">
    <property type="entry name" value="M4_like"/>
    <property type="match status" value="1"/>
</dbReference>
<gene>
    <name evidence="2" type="ORF">C8N24_3157</name>
</gene>
<dbReference type="Proteomes" id="UP000278962">
    <property type="component" value="Unassembled WGS sequence"/>
</dbReference>
<evidence type="ECO:0000313" key="2">
    <source>
        <dbReference type="EMBL" id="RKQ93296.1"/>
    </source>
</evidence>